<feature type="chain" id="PRO_5001626052" description="ATPase" evidence="1">
    <location>
        <begin position="26"/>
        <end position="154"/>
    </location>
</feature>
<protein>
    <recommendedName>
        <fullName evidence="4">ATPase</fullName>
    </recommendedName>
</protein>
<dbReference type="Proteomes" id="UP000027192">
    <property type="component" value="Unassembled WGS sequence"/>
</dbReference>
<keyword evidence="3" id="KW-1185">Reference proteome</keyword>
<gene>
    <name evidence="2" type="ORF">EA58_13820</name>
</gene>
<dbReference type="EMBL" id="JMIB01000027">
    <property type="protein sequence ID" value="KDM90833.1"/>
    <property type="molecule type" value="Genomic_DNA"/>
</dbReference>
<evidence type="ECO:0000313" key="2">
    <source>
        <dbReference type="EMBL" id="KDM90833.1"/>
    </source>
</evidence>
<sequence length="154" mass="17587">MHHMRIHLRAILAACLLLVSASTFAGKDSADSMVYYRATDGREDTVYVVGVSRSYLKKFVSEKISVWGALQKCKATKPITFVDPLFTSEKVTMTVSHHCTMTVQTVFGTQKCQANPMGILYIQTYFKNDLKHGYGAEYLTRYERDYLEQFCQMN</sequence>
<organism evidence="2 3">
    <name type="scientific">Photobacterium galatheae</name>
    <dbReference type="NCBI Taxonomy" id="1654360"/>
    <lineage>
        <taxon>Bacteria</taxon>
        <taxon>Pseudomonadati</taxon>
        <taxon>Pseudomonadota</taxon>
        <taxon>Gammaproteobacteria</taxon>
        <taxon>Vibrionales</taxon>
        <taxon>Vibrionaceae</taxon>
        <taxon>Photobacterium</taxon>
    </lineage>
</organism>
<evidence type="ECO:0000313" key="3">
    <source>
        <dbReference type="Proteomes" id="UP000027192"/>
    </source>
</evidence>
<accession>A0A066RTX8</accession>
<evidence type="ECO:0000256" key="1">
    <source>
        <dbReference type="SAM" id="SignalP"/>
    </source>
</evidence>
<proteinExistence type="predicted"/>
<evidence type="ECO:0008006" key="4">
    <source>
        <dbReference type="Google" id="ProtNLM"/>
    </source>
</evidence>
<dbReference type="AlphaFoldDB" id="A0A066RTX8"/>
<name>A0A066RTX8_9GAMM</name>
<reference evidence="2 3" key="1">
    <citation type="submission" date="2014-04" db="EMBL/GenBank/DDBJ databases">
        <title>Draft genome sequence of Photobacterium halotolerans S2753: a solonamide, ngercheumicin and holomycin producer.</title>
        <authorList>
            <person name="Machado H.R."/>
            <person name="Gram L."/>
        </authorList>
    </citation>
    <scope>NUCLEOTIDE SEQUENCE [LARGE SCALE GENOMIC DNA]</scope>
    <source>
        <strain evidence="2 3">S2753</strain>
    </source>
</reference>
<feature type="signal peptide" evidence="1">
    <location>
        <begin position="1"/>
        <end position="25"/>
    </location>
</feature>
<keyword evidence="1" id="KW-0732">Signal</keyword>
<comment type="caution">
    <text evidence="2">The sequence shown here is derived from an EMBL/GenBank/DDBJ whole genome shotgun (WGS) entry which is preliminary data.</text>
</comment>